<proteinExistence type="predicted"/>
<comment type="caution">
    <text evidence="2">The sequence shown here is derived from an EMBL/GenBank/DDBJ whole genome shotgun (WGS) entry which is preliminary data.</text>
</comment>
<protein>
    <submittedName>
        <fullName evidence="2">Uncharacterized protein</fullName>
    </submittedName>
</protein>
<sequence>MRFSIITSSLLLAQGSCLAAPSVNTAEGFSPVPRSNLEARDSYDCNGSGLCGAVQVRDCDNAINNRLIRNNDVNYGAPGLSQKRETEYGCGMTIRISDAMAAESAAVSIGEMVA</sequence>
<evidence type="ECO:0000256" key="1">
    <source>
        <dbReference type="SAM" id="SignalP"/>
    </source>
</evidence>
<evidence type="ECO:0000313" key="2">
    <source>
        <dbReference type="EMBL" id="KAF5558178.1"/>
    </source>
</evidence>
<feature type="signal peptide" evidence="1">
    <location>
        <begin position="1"/>
        <end position="19"/>
    </location>
</feature>
<organism evidence="2 3">
    <name type="scientific">Fusarium napiforme</name>
    <dbReference type="NCBI Taxonomy" id="42672"/>
    <lineage>
        <taxon>Eukaryota</taxon>
        <taxon>Fungi</taxon>
        <taxon>Dikarya</taxon>
        <taxon>Ascomycota</taxon>
        <taxon>Pezizomycotina</taxon>
        <taxon>Sordariomycetes</taxon>
        <taxon>Hypocreomycetidae</taxon>
        <taxon>Hypocreales</taxon>
        <taxon>Nectriaceae</taxon>
        <taxon>Fusarium</taxon>
        <taxon>Fusarium fujikuroi species complex</taxon>
    </lineage>
</organism>
<keyword evidence="1" id="KW-0732">Signal</keyword>
<accession>A0A8H5JMS3</accession>
<name>A0A8H5JMS3_9HYPO</name>
<keyword evidence="3" id="KW-1185">Reference proteome</keyword>
<dbReference type="Proteomes" id="UP000574317">
    <property type="component" value="Unassembled WGS sequence"/>
</dbReference>
<gene>
    <name evidence="2" type="ORF">FNAPI_5195</name>
</gene>
<feature type="chain" id="PRO_5034164299" evidence="1">
    <location>
        <begin position="20"/>
        <end position="114"/>
    </location>
</feature>
<dbReference type="AlphaFoldDB" id="A0A8H5JMS3"/>
<dbReference type="EMBL" id="JAAOAO010000189">
    <property type="protein sequence ID" value="KAF5558178.1"/>
    <property type="molecule type" value="Genomic_DNA"/>
</dbReference>
<evidence type="ECO:0000313" key="3">
    <source>
        <dbReference type="Proteomes" id="UP000574317"/>
    </source>
</evidence>
<reference evidence="2 3" key="1">
    <citation type="submission" date="2020-05" db="EMBL/GenBank/DDBJ databases">
        <title>Identification and distribution of gene clusters putatively required for synthesis of sphingolipid metabolism inhibitors in phylogenetically diverse species of the filamentous fungus Fusarium.</title>
        <authorList>
            <person name="Kim H.-S."/>
            <person name="Busman M."/>
            <person name="Brown D.W."/>
            <person name="Divon H."/>
            <person name="Uhlig S."/>
            <person name="Proctor R.H."/>
        </authorList>
    </citation>
    <scope>NUCLEOTIDE SEQUENCE [LARGE SCALE GENOMIC DNA]</scope>
    <source>
        <strain evidence="2 3">NRRL 25196</strain>
    </source>
</reference>